<keyword evidence="3" id="KW-1185">Reference proteome</keyword>
<dbReference type="GO" id="GO:0031412">
    <property type="term" value="P:gas vesicle organization"/>
    <property type="evidence" value="ECO:0007669"/>
    <property type="project" value="InterPro"/>
</dbReference>
<evidence type="ECO:0000256" key="1">
    <source>
        <dbReference type="SAM" id="MobiDB-lite"/>
    </source>
</evidence>
<sequence length="160" mass="17974">MSEEREHRPDPARSPRRRRPASASGTQSESRKRSTTSESREPSATPENREHATPSESRESRPPHDDGEKRSRPRAGRLDARGAVRRALDEITALISHQVEGVVGVRQEDESWVVTIEVLEDAHIPSTSDILAECEVRLSDEGELLGYSRGRRYVRGRVEA</sequence>
<reference evidence="2" key="2">
    <citation type="submission" date="2020-09" db="EMBL/GenBank/DDBJ databases">
        <authorList>
            <person name="Sun Q."/>
            <person name="Zhou Y."/>
        </authorList>
    </citation>
    <scope>NUCLEOTIDE SEQUENCE</scope>
    <source>
        <strain evidence="2">CGMCC 4.7398</strain>
    </source>
</reference>
<dbReference type="RefSeq" id="WP_229872738.1">
    <property type="nucleotide sequence ID" value="NZ_BNAS01000012.1"/>
</dbReference>
<evidence type="ECO:0000313" key="3">
    <source>
        <dbReference type="Proteomes" id="UP000627369"/>
    </source>
</evidence>
<name>A0A919G9A5_9MICO</name>
<comment type="caution">
    <text evidence="2">The sequence shown here is derived from an EMBL/GenBank/DDBJ whole genome shotgun (WGS) entry which is preliminary data.</text>
</comment>
<feature type="compositionally biased region" description="Basic and acidic residues" evidence="1">
    <location>
        <begin position="1"/>
        <end position="13"/>
    </location>
</feature>
<dbReference type="EMBL" id="BNAS01000012">
    <property type="protein sequence ID" value="GHH80363.1"/>
    <property type="molecule type" value="Genomic_DNA"/>
</dbReference>
<reference evidence="2" key="1">
    <citation type="journal article" date="2014" name="Int. J. Syst. Evol. Microbiol.">
        <title>Complete genome sequence of Corynebacterium casei LMG S-19264T (=DSM 44701T), isolated from a smear-ripened cheese.</title>
        <authorList>
            <consortium name="US DOE Joint Genome Institute (JGI-PGF)"/>
            <person name="Walter F."/>
            <person name="Albersmeier A."/>
            <person name="Kalinowski J."/>
            <person name="Ruckert C."/>
        </authorList>
    </citation>
    <scope>NUCLEOTIDE SEQUENCE</scope>
    <source>
        <strain evidence="2">CGMCC 4.7398</strain>
    </source>
</reference>
<evidence type="ECO:0000313" key="2">
    <source>
        <dbReference type="EMBL" id="GHH80363.1"/>
    </source>
</evidence>
<proteinExistence type="predicted"/>
<protein>
    <recommendedName>
        <fullName evidence="4">Gas vesicle protein GvpO</fullName>
    </recommendedName>
</protein>
<organism evidence="2 3">
    <name type="scientific">Promicromonospora soli</name>
    <dbReference type="NCBI Taxonomy" id="2035533"/>
    <lineage>
        <taxon>Bacteria</taxon>
        <taxon>Bacillati</taxon>
        <taxon>Actinomycetota</taxon>
        <taxon>Actinomycetes</taxon>
        <taxon>Micrococcales</taxon>
        <taxon>Promicromonosporaceae</taxon>
        <taxon>Promicromonospora</taxon>
    </lineage>
</organism>
<gene>
    <name evidence="2" type="ORF">GCM10017772_48310</name>
</gene>
<dbReference type="Pfam" id="PF05800">
    <property type="entry name" value="GvpO"/>
    <property type="match status" value="1"/>
</dbReference>
<accession>A0A919G9A5</accession>
<dbReference type="InterPro" id="IPR008634">
    <property type="entry name" value="Gas-vesicle_GvpO"/>
</dbReference>
<evidence type="ECO:0008006" key="4">
    <source>
        <dbReference type="Google" id="ProtNLM"/>
    </source>
</evidence>
<feature type="region of interest" description="Disordered" evidence="1">
    <location>
        <begin position="1"/>
        <end position="82"/>
    </location>
</feature>
<dbReference type="Proteomes" id="UP000627369">
    <property type="component" value="Unassembled WGS sequence"/>
</dbReference>
<dbReference type="AlphaFoldDB" id="A0A919G9A5"/>
<feature type="compositionally biased region" description="Basic and acidic residues" evidence="1">
    <location>
        <begin position="47"/>
        <end position="82"/>
    </location>
</feature>